<gene>
    <name evidence="1" type="ORF">HPB47_002356</name>
</gene>
<keyword evidence="2" id="KW-1185">Reference proteome</keyword>
<protein>
    <submittedName>
        <fullName evidence="1">Uncharacterized protein</fullName>
    </submittedName>
</protein>
<evidence type="ECO:0000313" key="1">
    <source>
        <dbReference type="EMBL" id="KAG0421762.1"/>
    </source>
</evidence>
<sequence length="592" mass="64849">MQATKDKAPNPQVTDTLLCEDSSEASAETSSVYACGIGRLQIPCLQRLATPKWFLLVFCVLGVLQGAYRTYFIGIQSTLERRFAIPSKATGLILTAENISPVLAVIAGYYSSGERFNQPLWLACGMVTVVISCGLCVLPHFLFGPGVHLARQRFGPHGPMDGPWYEFCNRVADSEDCLSNVNLEGDFTIFIMFVANLLHGFGSATFYVVGMSYMDDNVKKKDSPMYFGTMFALRLFGPSAGYLLASYCLSHFEIPFVDPGVEKTDPHWIGAWWLGYVFIGILVVVFAVPMLMFPRKLWTPPSKGEDSQIKSSPQPLATDDESEELKTVAKRLLSSPLFLCQAATLVFTVNGLMGYLFSSPKYMETQFRHSAATASLFAGNRGLRRRTETPSFVGKKRFPLLSFCFSCEYFLIASVNNTLSHSKNALNLMNECNAGCGCTTNVFQPVCGPDDRTTYFSPCFAGCQGLNTSDVKEMLGCKCLQEPDGSALTSSASKGYCFDDCAMFVPFVAVLALAKVVFATSRAGTALIGLRFRYLLHGLSMGFLSLGALFSCAVYLFGKSSSELEDDHGAEDDDEDVVFMRNMGHPGITHST</sequence>
<comment type="caution">
    <text evidence="1">The sequence shown here is derived from an EMBL/GenBank/DDBJ whole genome shotgun (WGS) entry which is preliminary data.</text>
</comment>
<proteinExistence type="predicted"/>
<evidence type="ECO:0000313" key="2">
    <source>
        <dbReference type="Proteomes" id="UP000805193"/>
    </source>
</evidence>
<accession>A0AC60PLE3</accession>
<name>A0AC60PLE3_IXOPE</name>
<reference evidence="1 2" key="1">
    <citation type="journal article" date="2020" name="Cell">
        <title>Large-Scale Comparative Analyses of Tick Genomes Elucidate Their Genetic Diversity and Vector Capacities.</title>
        <authorList>
            <consortium name="Tick Genome and Microbiome Consortium (TIGMIC)"/>
            <person name="Jia N."/>
            <person name="Wang J."/>
            <person name="Shi W."/>
            <person name="Du L."/>
            <person name="Sun Y."/>
            <person name="Zhan W."/>
            <person name="Jiang J.F."/>
            <person name="Wang Q."/>
            <person name="Zhang B."/>
            <person name="Ji P."/>
            <person name="Bell-Sakyi L."/>
            <person name="Cui X.M."/>
            <person name="Yuan T.T."/>
            <person name="Jiang B.G."/>
            <person name="Yang W.F."/>
            <person name="Lam T.T."/>
            <person name="Chang Q.C."/>
            <person name="Ding S.J."/>
            <person name="Wang X.J."/>
            <person name="Zhu J.G."/>
            <person name="Ruan X.D."/>
            <person name="Zhao L."/>
            <person name="Wei J.T."/>
            <person name="Ye R.Z."/>
            <person name="Que T.C."/>
            <person name="Du C.H."/>
            <person name="Zhou Y.H."/>
            <person name="Cheng J.X."/>
            <person name="Dai P.F."/>
            <person name="Guo W.B."/>
            <person name="Han X.H."/>
            <person name="Huang E.J."/>
            <person name="Li L.F."/>
            <person name="Wei W."/>
            <person name="Gao Y.C."/>
            <person name="Liu J.Z."/>
            <person name="Shao H.Z."/>
            <person name="Wang X."/>
            <person name="Wang C.C."/>
            <person name="Yang T.C."/>
            <person name="Huo Q.B."/>
            <person name="Li W."/>
            <person name="Chen H.Y."/>
            <person name="Chen S.E."/>
            <person name="Zhou L.G."/>
            <person name="Ni X.B."/>
            <person name="Tian J.H."/>
            <person name="Sheng Y."/>
            <person name="Liu T."/>
            <person name="Pan Y.S."/>
            <person name="Xia L.Y."/>
            <person name="Li J."/>
            <person name="Zhao F."/>
            <person name="Cao W.C."/>
        </authorList>
    </citation>
    <scope>NUCLEOTIDE SEQUENCE [LARGE SCALE GENOMIC DNA]</scope>
    <source>
        <strain evidence="1">Iper-2018</strain>
    </source>
</reference>
<organism evidence="1 2">
    <name type="scientific">Ixodes persulcatus</name>
    <name type="common">Taiga tick</name>
    <dbReference type="NCBI Taxonomy" id="34615"/>
    <lineage>
        <taxon>Eukaryota</taxon>
        <taxon>Metazoa</taxon>
        <taxon>Ecdysozoa</taxon>
        <taxon>Arthropoda</taxon>
        <taxon>Chelicerata</taxon>
        <taxon>Arachnida</taxon>
        <taxon>Acari</taxon>
        <taxon>Parasitiformes</taxon>
        <taxon>Ixodida</taxon>
        <taxon>Ixodoidea</taxon>
        <taxon>Ixodidae</taxon>
        <taxon>Ixodinae</taxon>
        <taxon>Ixodes</taxon>
    </lineage>
</organism>
<dbReference type="EMBL" id="JABSTQ010010321">
    <property type="protein sequence ID" value="KAG0421762.1"/>
    <property type="molecule type" value="Genomic_DNA"/>
</dbReference>
<dbReference type="Proteomes" id="UP000805193">
    <property type="component" value="Unassembled WGS sequence"/>
</dbReference>